<dbReference type="RefSeq" id="XP_002769614.1">
    <property type="nucleotide sequence ID" value="XM_002769568.1"/>
</dbReference>
<name>C5LLV9_PERM5</name>
<dbReference type="AlphaFoldDB" id="C5LLV9"/>
<dbReference type="InParanoid" id="C5LLV9"/>
<dbReference type="GeneID" id="9055399"/>
<dbReference type="Proteomes" id="UP000007800">
    <property type="component" value="Unassembled WGS sequence"/>
</dbReference>
<keyword evidence="2" id="KW-1185">Reference proteome</keyword>
<gene>
    <name evidence="1" type="ORF">Pmar_PMAR006654</name>
</gene>
<dbReference type="EMBL" id="GG683299">
    <property type="protein sequence ID" value="EER02332.1"/>
    <property type="molecule type" value="Genomic_DNA"/>
</dbReference>
<evidence type="ECO:0000313" key="2">
    <source>
        <dbReference type="Proteomes" id="UP000007800"/>
    </source>
</evidence>
<organism evidence="2">
    <name type="scientific">Perkinsus marinus (strain ATCC 50983 / TXsc)</name>
    <dbReference type="NCBI Taxonomy" id="423536"/>
    <lineage>
        <taxon>Eukaryota</taxon>
        <taxon>Sar</taxon>
        <taxon>Alveolata</taxon>
        <taxon>Perkinsozoa</taxon>
        <taxon>Perkinsea</taxon>
        <taxon>Perkinsida</taxon>
        <taxon>Perkinsidae</taxon>
        <taxon>Perkinsus</taxon>
    </lineage>
</organism>
<proteinExistence type="predicted"/>
<sequence>MVSLVRSLRCATINGGSAVCMVEGEIREEQLHIQAKMMSTLKRIKSPVLVLIQDQKLA</sequence>
<evidence type="ECO:0000313" key="1">
    <source>
        <dbReference type="EMBL" id="EER02332.1"/>
    </source>
</evidence>
<accession>C5LLV9</accession>
<reference evidence="1 2" key="1">
    <citation type="submission" date="2008-07" db="EMBL/GenBank/DDBJ databases">
        <authorList>
            <person name="El-Sayed N."/>
            <person name="Caler E."/>
            <person name="Inman J."/>
            <person name="Amedeo P."/>
            <person name="Hass B."/>
            <person name="Wortman J."/>
        </authorList>
    </citation>
    <scope>NUCLEOTIDE SEQUENCE [LARGE SCALE GENOMIC DNA]</scope>
    <source>
        <strain evidence="2">ATCC 50983 / TXsc</strain>
    </source>
</reference>
<protein>
    <submittedName>
        <fullName evidence="1">Uncharacterized protein</fullName>
    </submittedName>
</protein>